<dbReference type="AlphaFoldDB" id="A0A9P6QVY8"/>
<keyword evidence="2" id="KW-1185">Reference proteome</keyword>
<evidence type="ECO:0000313" key="2">
    <source>
        <dbReference type="Proteomes" id="UP000823405"/>
    </source>
</evidence>
<dbReference type="EMBL" id="JAAAIN010002072">
    <property type="protein sequence ID" value="KAG0297313.1"/>
    <property type="molecule type" value="Genomic_DNA"/>
</dbReference>
<dbReference type="Proteomes" id="UP000823405">
    <property type="component" value="Unassembled WGS sequence"/>
</dbReference>
<organism evidence="1 2">
    <name type="scientific">Linnemannia gamsii</name>
    <dbReference type="NCBI Taxonomy" id="64522"/>
    <lineage>
        <taxon>Eukaryota</taxon>
        <taxon>Fungi</taxon>
        <taxon>Fungi incertae sedis</taxon>
        <taxon>Mucoromycota</taxon>
        <taxon>Mortierellomycotina</taxon>
        <taxon>Mortierellomycetes</taxon>
        <taxon>Mortierellales</taxon>
        <taxon>Mortierellaceae</taxon>
        <taxon>Linnemannia</taxon>
    </lineage>
</organism>
<reference evidence="1" key="1">
    <citation type="journal article" date="2020" name="Fungal Divers.">
        <title>Resolving the Mortierellaceae phylogeny through synthesis of multi-gene phylogenetics and phylogenomics.</title>
        <authorList>
            <person name="Vandepol N."/>
            <person name="Liber J."/>
            <person name="Desiro A."/>
            <person name="Na H."/>
            <person name="Kennedy M."/>
            <person name="Barry K."/>
            <person name="Grigoriev I.V."/>
            <person name="Miller A.N."/>
            <person name="O'Donnell K."/>
            <person name="Stajich J.E."/>
            <person name="Bonito G."/>
        </authorList>
    </citation>
    <scope>NUCLEOTIDE SEQUENCE</scope>
    <source>
        <strain evidence="1">NVP60</strain>
    </source>
</reference>
<evidence type="ECO:0000313" key="1">
    <source>
        <dbReference type="EMBL" id="KAG0297313.1"/>
    </source>
</evidence>
<proteinExistence type="predicted"/>
<comment type="caution">
    <text evidence="1">The sequence shown here is derived from an EMBL/GenBank/DDBJ whole genome shotgun (WGS) entry which is preliminary data.</text>
</comment>
<gene>
    <name evidence="1" type="ORF">BGZ97_004318</name>
</gene>
<dbReference type="OrthoDB" id="27214at2759"/>
<sequence>MLLFPQTCELPNPSRSSLGSSFNESITFYNARDFINLSNGTTPYENNDLFDKPITQARNGRSSLWTEKPPSTWPLSLP</sequence>
<feature type="non-terminal residue" evidence="1">
    <location>
        <position position="78"/>
    </location>
</feature>
<name>A0A9P6QVY8_9FUNG</name>
<protein>
    <submittedName>
        <fullName evidence="1">Uncharacterized protein</fullName>
    </submittedName>
</protein>
<accession>A0A9P6QVY8</accession>